<evidence type="ECO:0000256" key="4">
    <source>
        <dbReference type="SAM" id="Phobius"/>
    </source>
</evidence>
<feature type="transmembrane region" description="Helical" evidence="4">
    <location>
        <begin position="157"/>
        <end position="174"/>
    </location>
</feature>
<dbReference type="SUPFAM" id="SSF55874">
    <property type="entry name" value="ATPase domain of HSP90 chaperone/DNA topoisomerase II/histidine kinase"/>
    <property type="match status" value="1"/>
</dbReference>
<dbReference type="Pfam" id="PF19354">
    <property type="entry name" value="DUF5931"/>
    <property type="match status" value="1"/>
</dbReference>
<reference evidence="7 8" key="1">
    <citation type="journal article" date="2019" name="Int. J. Syst. Evol. Microbiol.">
        <title>The Global Catalogue of Microorganisms (GCM) 10K type strain sequencing project: providing services to taxonomists for standard genome sequencing and annotation.</title>
        <authorList>
            <consortium name="The Broad Institute Genomics Platform"/>
            <consortium name="The Broad Institute Genome Sequencing Center for Infectious Disease"/>
            <person name="Wu L."/>
            <person name="Ma J."/>
        </authorList>
    </citation>
    <scope>NUCLEOTIDE SEQUENCE [LARGE SCALE GENOMIC DNA]</scope>
    <source>
        <strain evidence="7 8">JCM 16009</strain>
    </source>
</reference>
<feature type="domain" description="Histidine kinase/HSP90-like ATPase" evidence="5">
    <location>
        <begin position="285"/>
        <end position="377"/>
    </location>
</feature>
<accession>A0ABN2NBK8</accession>
<evidence type="ECO:0000259" key="5">
    <source>
        <dbReference type="Pfam" id="PF02518"/>
    </source>
</evidence>
<evidence type="ECO:0000256" key="3">
    <source>
        <dbReference type="ARBA" id="ARBA00023012"/>
    </source>
</evidence>
<evidence type="ECO:0000313" key="7">
    <source>
        <dbReference type="EMBL" id="GAA1861788.1"/>
    </source>
</evidence>
<dbReference type="PANTHER" id="PTHR24421:SF61">
    <property type="entry name" value="OXYGEN SENSOR HISTIDINE KINASE NREB"/>
    <property type="match status" value="1"/>
</dbReference>
<dbReference type="Gene3D" id="3.30.565.10">
    <property type="entry name" value="Histidine kinase-like ATPase, C-terminal domain"/>
    <property type="match status" value="1"/>
</dbReference>
<keyword evidence="8" id="KW-1185">Reference proteome</keyword>
<keyword evidence="3" id="KW-0902">Two-component regulatory system</keyword>
<dbReference type="CDD" id="cd16917">
    <property type="entry name" value="HATPase_UhpB-NarQ-NarX-like"/>
    <property type="match status" value="1"/>
</dbReference>
<dbReference type="InterPro" id="IPR036890">
    <property type="entry name" value="HATPase_C_sf"/>
</dbReference>
<sequence length="378" mass="39180">MFRRAPQPATLIDVDRPLEPLWRGVVVYRVLTLVLVIAVAAFHMGSYASPLGAGLVLGVMTIWTGVLARGYLSSHRDALAIADLVLCAAIMLTTPLIVTDAQLDASTPGMGSIWTSGAVLACAVAYRIPGGVVAAAVISGVLVVAKSRATLVELSDIQILALAGLTVGYASVVLRRAAERVRLAAAEEAATAERERLARAVHDGTLQVLSHVKRRAAELGGGAAELGTLAGEQELALRTLLTRGRTDERDGRRDLAATLRALASASVTVSAPAHPVELSAAVVTELDGVVRAALANVERHVGAGAPAWVLVEELGDAVEVCVRDDGPGIPAGRLAEAAEQGRIGVARSMRGRVADLGGSLELDTGPGRGTEWTIRIPA</sequence>
<dbReference type="Proteomes" id="UP001500449">
    <property type="component" value="Unassembled WGS sequence"/>
</dbReference>
<feature type="transmembrane region" description="Helical" evidence="4">
    <location>
        <begin position="118"/>
        <end position="145"/>
    </location>
</feature>
<dbReference type="Pfam" id="PF02518">
    <property type="entry name" value="HATPase_c"/>
    <property type="match status" value="1"/>
</dbReference>
<keyword evidence="1" id="KW-0808">Transferase</keyword>
<dbReference type="NCBIfam" id="NF047322">
    <property type="entry name" value="HK_morpho_MacS"/>
    <property type="match status" value="1"/>
</dbReference>
<name>A0ABN2NBK8_9PSEU</name>
<dbReference type="EMBL" id="BAAAQK010000018">
    <property type="protein sequence ID" value="GAA1861788.1"/>
    <property type="molecule type" value="Genomic_DNA"/>
</dbReference>
<feature type="transmembrane region" description="Helical" evidence="4">
    <location>
        <begin position="21"/>
        <end position="45"/>
    </location>
</feature>
<evidence type="ECO:0000256" key="2">
    <source>
        <dbReference type="ARBA" id="ARBA00022777"/>
    </source>
</evidence>
<feature type="domain" description="DUF5931" evidence="6">
    <location>
        <begin position="19"/>
        <end position="181"/>
    </location>
</feature>
<dbReference type="InterPro" id="IPR045975">
    <property type="entry name" value="DUF5931"/>
</dbReference>
<keyword evidence="4" id="KW-0472">Membrane</keyword>
<dbReference type="PANTHER" id="PTHR24421">
    <property type="entry name" value="NITRATE/NITRITE SENSOR PROTEIN NARX-RELATED"/>
    <property type="match status" value="1"/>
</dbReference>
<feature type="transmembrane region" description="Helical" evidence="4">
    <location>
        <begin position="51"/>
        <end position="72"/>
    </location>
</feature>
<dbReference type="InterPro" id="IPR050482">
    <property type="entry name" value="Sensor_HK_TwoCompSys"/>
</dbReference>
<keyword evidence="4" id="KW-0812">Transmembrane</keyword>
<proteinExistence type="predicted"/>
<comment type="caution">
    <text evidence="7">The sequence shown here is derived from an EMBL/GenBank/DDBJ whole genome shotgun (WGS) entry which is preliminary data.</text>
</comment>
<dbReference type="InterPro" id="IPR003594">
    <property type="entry name" value="HATPase_dom"/>
</dbReference>
<keyword evidence="2" id="KW-0418">Kinase</keyword>
<evidence type="ECO:0000259" key="6">
    <source>
        <dbReference type="Pfam" id="PF19354"/>
    </source>
</evidence>
<gene>
    <name evidence="7" type="ORF">GCM10009836_47510</name>
</gene>
<keyword evidence="4" id="KW-1133">Transmembrane helix</keyword>
<protein>
    <submittedName>
        <fullName evidence="7">DUF5931 domain-containing protein</fullName>
    </submittedName>
</protein>
<feature type="transmembrane region" description="Helical" evidence="4">
    <location>
        <begin position="79"/>
        <end position="98"/>
    </location>
</feature>
<organism evidence="7 8">
    <name type="scientific">Pseudonocardia ailaonensis</name>
    <dbReference type="NCBI Taxonomy" id="367279"/>
    <lineage>
        <taxon>Bacteria</taxon>
        <taxon>Bacillati</taxon>
        <taxon>Actinomycetota</taxon>
        <taxon>Actinomycetes</taxon>
        <taxon>Pseudonocardiales</taxon>
        <taxon>Pseudonocardiaceae</taxon>
        <taxon>Pseudonocardia</taxon>
    </lineage>
</organism>
<evidence type="ECO:0000256" key="1">
    <source>
        <dbReference type="ARBA" id="ARBA00022679"/>
    </source>
</evidence>
<evidence type="ECO:0000313" key="8">
    <source>
        <dbReference type="Proteomes" id="UP001500449"/>
    </source>
</evidence>